<dbReference type="PANTHER" id="PTHR43420:SF3">
    <property type="entry name" value="N-ACETYLTRANSFERASE DOMAIN-CONTAINING PROTEIN"/>
    <property type="match status" value="1"/>
</dbReference>
<name>A0ABU4PQ33_9SPHN</name>
<proteinExistence type="predicted"/>
<dbReference type="SUPFAM" id="SSF55729">
    <property type="entry name" value="Acyl-CoA N-acyltransferases (Nat)"/>
    <property type="match status" value="1"/>
</dbReference>
<reference evidence="4 5" key="1">
    <citation type="submission" date="2023-11" db="EMBL/GenBank/DDBJ databases">
        <title>MicrobeMod: A computational toolkit for identifying prokaryotic methylation and restriction-modification with nanopore sequencing.</title>
        <authorList>
            <person name="Crits-Christoph A."/>
            <person name="Kang S.C."/>
            <person name="Lee H."/>
            <person name="Ostrov N."/>
        </authorList>
    </citation>
    <scope>NUCLEOTIDE SEQUENCE [LARGE SCALE GENOMIC DNA]</scope>
    <source>
        <strain evidence="4 5">ATCC 14820</strain>
    </source>
</reference>
<dbReference type="InterPro" id="IPR050680">
    <property type="entry name" value="YpeA/RimI_acetyltransf"/>
</dbReference>
<dbReference type="Gene3D" id="3.40.630.30">
    <property type="match status" value="1"/>
</dbReference>
<dbReference type="CDD" id="cd04301">
    <property type="entry name" value="NAT_SF"/>
    <property type="match status" value="1"/>
</dbReference>
<dbReference type="InterPro" id="IPR013653">
    <property type="entry name" value="GCN5-like_dom"/>
</dbReference>
<evidence type="ECO:0000259" key="3">
    <source>
        <dbReference type="PROSITE" id="PS51186"/>
    </source>
</evidence>
<keyword evidence="5" id="KW-1185">Reference proteome</keyword>
<evidence type="ECO:0000313" key="5">
    <source>
        <dbReference type="Proteomes" id="UP001279660"/>
    </source>
</evidence>
<evidence type="ECO:0000256" key="2">
    <source>
        <dbReference type="ARBA" id="ARBA00023315"/>
    </source>
</evidence>
<dbReference type="Proteomes" id="UP001279660">
    <property type="component" value="Unassembled WGS sequence"/>
</dbReference>
<keyword evidence="2 4" id="KW-0012">Acyltransferase</keyword>
<evidence type="ECO:0000256" key="1">
    <source>
        <dbReference type="ARBA" id="ARBA00022679"/>
    </source>
</evidence>
<gene>
    <name evidence="4" type="ORF">SIL82_16830</name>
</gene>
<comment type="caution">
    <text evidence="4">The sequence shown here is derived from an EMBL/GenBank/DDBJ whole genome shotgun (WGS) entry which is preliminary data.</text>
</comment>
<dbReference type="PROSITE" id="PS51186">
    <property type="entry name" value="GNAT"/>
    <property type="match status" value="1"/>
</dbReference>
<dbReference type="InterPro" id="IPR016181">
    <property type="entry name" value="Acyl_CoA_acyltransferase"/>
</dbReference>
<protein>
    <submittedName>
        <fullName evidence="4">GNAT family N-acetyltransferase</fullName>
        <ecNumber evidence="4">2.3.1.-</ecNumber>
    </submittedName>
</protein>
<evidence type="ECO:0000313" key="4">
    <source>
        <dbReference type="EMBL" id="MDX5985922.1"/>
    </source>
</evidence>
<dbReference type="Pfam" id="PF08445">
    <property type="entry name" value="FR47"/>
    <property type="match status" value="1"/>
</dbReference>
<organism evidence="4 5">
    <name type="scientific">Sphingomonas echinoides</name>
    <dbReference type="NCBI Taxonomy" id="59803"/>
    <lineage>
        <taxon>Bacteria</taxon>
        <taxon>Pseudomonadati</taxon>
        <taxon>Pseudomonadota</taxon>
        <taxon>Alphaproteobacteria</taxon>
        <taxon>Sphingomonadales</taxon>
        <taxon>Sphingomonadaceae</taxon>
        <taxon>Sphingomonas</taxon>
    </lineage>
</organism>
<dbReference type="RefSeq" id="WP_010407123.1">
    <property type="nucleotide sequence ID" value="NZ_JAWXXV010000001.1"/>
</dbReference>
<dbReference type="GO" id="GO:0016746">
    <property type="term" value="F:acyltransferase activity"/>
    <property type="evidence" value="ECO:0007669"/>
    <property type="project" value="UniProtKB-KW"/>
</dbReference>
<accession>A0ABU4PQ33</accession>
<dbReference type="EMBL" id="JAWXXV010000001">
    <property type="protein sequence ID" value="MDX5985922.1"/>
    <property type="molecule type" value="Genomic_DNA"/>
</dbReference>
<keyword evidence="1 4" id="KW-0808">Transferase</keyword>
<dbReference type="EC" id="2.3.1.-" evidence="4"/>
<dbReference type="InterPro" id="IPR000182">
    <property type="entry name" value="GNAT_dom"/>
</dbReference>
<feature type="domain" description="N-acetyltransferase" evidence="3">
    <location>
        <begin position="102"/>
        <end position="228"/>
    </location>
</feature>
<sequence length="228" mass="24099">MTNLPFSPLDRPIWHSLTGRQGALAIGDARALRFRPDVNLFGEAACDSSEALAALAALVPDGGTLGLIGVGPAVLPPGTAIVSERQLDQMVATRLHRAARDVDIVRLGDDDAPEMLALATLTAPGPFFAATHLQGGYIGVRRAGRLVAMAGERMKVPGFSEVSAVCTHPDFRGQGFARALMEAVIAPLIAGGEGVFLHSYADNPAVALYRALGFETRRELTYTVIKRA</sequence>
<dbReference type="PANTHER" id="PTHR43420">
    <property type="entry name" value="ACETYLTRANSFERASE"/>
    <property type="match status" value="1"/>
</dbReference>